<dbReference type="Gene3D" id="3.40.190.10">
    <property type="entry name" value="Periplasmic binding protein-like II"/>
    <property type="match status" value="1"/>
</dbReference>
<comment type="caution">
    <text evidence="6">The sequence shown here is derived from an EMBL/GenBank/DDBJ whole genome shotgun (WGS) entry which is preliminary data.</text>
</comment>
<name>A0ABW2B894_9RHOB</name>
<dbReference type="PANTHER" id="PTHR30290">
    <property type="entry name" value="PERIPLASMIC BINDING COMPONENT OF ABC TRANSPORTER"/>
    <property type="match status" value="1"/>
</dbReference>
<organism evidence="6 7">
    <name type="scientific">Sulfitobacter porphyrae</name>
    <dbReference type="NCBI Taxonomy" id="1246864"/>
    <lineage>
        <taxon>Bacteria</taxon>
        <taxon>Pseudomonadati</taxon>
        <taxon>Pseudomonadota</taxon>
        <taxon>Alphaproteobacteria</taxon>
        <taxon>Rhodobacterales</taxon>
        <taxon>Roseobacteraceae</taxon>
        <taxon>Sulfitobacter</taxon>
    </lineage>
</organism>
<dbReference type="PANTHER" id="PTHR30290:SF38">
    <property type="entry name" value="D,D-DIPEPTIDE-BINDING PERIPLASMIC PROTEIN DDPA-RELATED"/>
    <property type="match status" value="1"/>
</dbReference>
<reference evidence="7" key="1">
    <citation type="journal article" date="2019" name="Int. J. Syst. Evol. Microbiol.">
        <title>The Global Catalogue of Microorganisms (GCM) 10K type strain sequencing project: providing services to taxonomists for standard genome sequencing and annotation.</title>
        <authorList>
            <consortium name="The Broad Institute Genomics Platform"/>
            <consortium name="The Broad Institute Genome Sequencing Center for Infectious Disease"/>
            <person name="Wu L."/>
            <person name="Ma J."/>
        </authorList>
    </citation>
    <scope>NUCLEOTIDE SEQUENCE [LARGE SCALE GENOMIC DNA]</scope>
    <source>
        <strain evidence="7">CCUG 66188</strain>
    </source>
</reference>
<dbReference type="SUPFAM" id="SSF53850">
    <property type="entry name" value="Periplasmic binding protein-like II"/>
    <property type="match status" value="1"/>
</dbReference>
<evidence type="ECO:0000256" key="3">
    <source>
        <dbReference type="ARBA" id="ARBA00022729"/>
    </source>
</evidence>
<dbReference type="EMBL" id="JBHSWG010000003">
    <property type="protein sequence ID" value="MFC6761431.1"/>
    <property type="molecule type" value="Genomic_DNA"/>
</dbReference>
<proteinExistence type="inferred from homology"/>
<dbReference type="Gene3D" id="3.10.105.10">
    <property type="entry name" value="Dipeptide-binding Protein, Domain 3"/>
    <property type="match status" value="1"/>
</dbReference>
<comment type="subcellular location">
    <subcellularLocation>
        <location evidence="1">Periplasm</location>
    </subcellularLocation>
</comment>
<dbReference type="InterPro" id="IPR039424">
    <property type="entry name" value="SBP_5"/>
</dbReference>
<dbReference type="PIRSF" id="PIRSF002741">
    <property type="entry name" value="MppA"/>
    <property type="match status" value="1"/>
</dbReference>
<evidence type="ECO:0000256" key="4">
    <source>
        <dbReference type="SAM" id="SignalP"/>
    </source>
</evidence>
<keyword evidence="7" id="KW-1185">Reference proteome</keyword>
<evidence type="ECO:0000256" key="1">
    <source>
        <dbReference type="ARBA" id="ARBA00004418"/>
    </source>
</evidence>
<feature type="chain" id="PRO_5046557623" evidence="4">
    <location>
        <begin position="21"/>
        <end position="517"/>
    </location>
</feature>
<dbReference type="InterPro" id="IPR000914">
    <property type="entry name" value="SBP_5_dom"/>
</dbReference>
<sequence>MMFRLMLTTALAVLPLAATAQEITVGAANMAAYLDPGRDHSNVGSQFYYNSFDTLIDRDHTKLEPEWVPALATSWELISPTVMELKLREGVTFHNGDPMTADDVIFSLNRMMQATFPPYVVRAKDRLANFPEAEKVDENTIRIHANREEPLWETLISLQQVMIIPEAYTKALTGDPDVAEDSDFEAFALAPVGTGPYKIESFQPGEKLVWTRFDDFWGKKAPLERVNVVQISETASRVTALKTGEADIITNIAPDQLSLIDNDPALKTAGSATALFHVMIMNQNHPKLEDPRIRQAMSLAIDRDALNEALWLGKAIVPSTHTMAEMGELHQPDLVTFEYDPERAKALLAEAGYDGFEITYDTAPSYYTNGVLAAQAIMEMWAAVGINGKIVVGDKWTGNSPDLMARNWSNPMYFADPFGSFGVMWAPDGPSQSEGRFNTDEAYAETWDRFRYSTDVAVRKAAYAELMERVKEDPAVLPLYRPFESWGMKTAINWAPMPGHIPYVLDFRAGSITLVSS</sequence>
<accession>A0ABW2B894</accession>
<protein>
    <submittedName>
        <fullName evidence="6">ABC transporter substrate-binding protein</fullName>
    </submittedName>
</protein>
<evidence type="ECO:0000259" key="5">
    <source>
        <dbReference type="Pfam" id="PF00496"/>
    </source>
</evidence>
<dbReference type="CDD" id="cd08515">
    <property type="entry name" value="PBP2_NikA_DppA_OppA_like_10"/>
    <property type="match status" value="1"/>
</dbReference>
<feature type="domain" description="Solute-binding protein family 5" evidence="5">
    <location>
        <begin position="66"/>
        <end position="417"/>
    </location>
</feature>
<dbReference type="Proteomes" id="UP001596353">
    <property type="component" value="Unassembled WGS sequence"/>
</dbReference>
<evidence type="ECO:0000256" key="2">
    <source>
        <dbReference type="ARBA" id="ARBA00005695"/>
    </source>
</evidence>
<comment type="similarity">
    <text evidence="2">Belongs to the bacterial solute-binding protein 5 family.</text>
</comment>
<gene>
    <name evidence="6" type="ORF">ACFQFQ_21460</name>
</gene>
<keyword evidence="3 4" id="KW-0732">Signal</keyword>
<dbReference type="InterPro" id="IPR030678">
    <property type="entry name" value="Peptide/Ni-bd"/>
</dbReference>
<feature type="signal peptide" evidence="4">
    <location>
        <begin position="1"/>
        <end position="20"/>
    </location>
</feature>
<dbReference type="Pfam" id="PF00496">
    <property type="entry name" value="SBP_bac_5"/>
    <property type="match status" value="1"/>
</dbReference>
<dbReference type="Gene3D" id="3.90.76.10">
    <property type="entry name" value="Dipeptide-binding Protein, Domain 1"/>
    <property type="match status" value="1"/>
</dbReference>
<evidence type="ECO:0000313" key="7">
    <source>
        <dbReference type="Proteomes" id="UP001596353"/>
    </source>
</evidence>
<evidence type="ECO:0000313" key="6">
    <source>
        <dbReference type="EMBL" id="MFC6761431.1"/>
    </source>
</evidence>